<gene>
    <name evidence="1" type="ORF">B4135_0941</name>
</gene>
<evidence type="ECO:0000313" key="2">
    <source>
        <dbReference type="Proteomes" id="UP000075683"/>
    </source>
</evidence>
<name>A0A150M739_9BACI</name>
<evidence type="ECO:0000313" key="1">
    <source>
        <dbReference type="EMBL" id="KYD20042.1"/>
    </source>
</evidence>
<comment type="caution">
    <text evidence="1">The sequence shown here is derived from an EMBL/GenBank/DDBJ whole genome shotgun (WGS) entry which is preliminary data.</text>
</comment>
<accession>A0A150M739</accession>
<dbReference type="AlphaFoldDB" id="A0A150M739"/>
<reference evidence="1 2" key="1">
    <citation type="submission" date="2016-01" db="EMBL/GenBank/DDBJ databases">
        <title>Draft Genome Sequences of Seven Thermophilic Sporeformers Isolated from Foods.</title>
        <authorList>
            <person name="Berendsen E.M."/>
            <person name="Wells-Bennik M.H."/>
            <person name="Krawcyk A.O."/>
            <person name="De Jong A."/>
            <person name="Holsappel S."/>
            <person name="Eijlander R.T."/>
            <person name="Kuipers O.P."/>
        </authorList>
    </citation>
    <scope>NUCLEOTIDE SEQUENCE [LARGE SCALE GENOMIC DNA]</scope>
    <source>
        <strain evidence="1 2">B4135</strain>
    </source>
</reference>
<sequence>MGQFLPGALGFLMLFKSDIHGRVLFQSTFSGIIHGSFAWRREGRGSRPSRR</sequence>
<protein>
    <submittedName>
        <fullName evidence="1">Uncharacterized protein</fullName>
    </submittedName>
</protein>
<organism evidence="1 2">
    <name type="scientific">Caldibacillus debilis</name>
    <dbReference type="NCBI Taxonomy" id="301148"/>
    <lineage>
        <taxon>Bacteria</taxon>
        <taxon>Bacillati</taxon>
        <taxon>Bacillota</taxon>
        <taxon>Bacilli</taxon>
        <taxon>Bacillales</taxon>
        <taxon>Bacillaceae</taxon>
        <taxon>Caldibacillus</taxon>
    </lineage>
</organism>
<dbReference type="EMBL" id="LQYT01000037">
    <property type="protein sequence ID" value="KYD20042.1"/>
    <property type="molecule type" value="Genomic_DNA"/>
</dbReference>
<dbReference type="Proteomes" id="UP000075683">
    <property type="component" value="Unassembled WGS sequence"/>
</dbReference>
<proteinExistence type="predicted"/>